<dbReference type="KEGG" id="kyr:CVV65_12710"/>
<dbReference type="HAMAP" id="MF_00454">
    <property type="entry name" value="FluC"/>
    <property type="match status" value="1"/>
</dbReference>
<dbReference type="PANTHER" id="PTHR28259">
    <property type="entry name" value="FLUORIDE EXPORT PROTEIN 1-RELATED"/>
    <property type="match status" value="1"/>
</dbReference>
<keyword evidence="4 10" id="KW-1133">Transmembrane helix</keyword>
<dbReference type="GO" id="GO:0140114">
    <property type="term" value="P:cellular detoxification of fluoride"/>
    <property type="evidence" value="ECO:0007669"/>
    <property type="project" value="UniProtKB-UniRule"/>
</dbReference>
<keyword evidence="5 10" id="KW-0472">Membrane</keyword>
<dbReference type="EMBL" id="CP024955">
    <property type="protein sequence ID" value="ATY85680.1"/>
    <property type="molecule type" value="Genomic_DNA"/>
</dbReference>
<feature type="transmembrane region" description="Helical" evidence="10">
    <location>
        <begin position="63"/>
        <end position="86"/>
    </location>
</feature>
<dbReference type="NCBIfam" id="TIGR00494">
    <property type="entry name" value="crcB"/>
    <property type="match status" value="1"/>
</dbReference>
<proteinExistence type="inferred from homology"/>
<reference evidence="12" key="1">
    <citation type="submission" date="2017-11" db="EMBL/GenBank/DDBJ databases">
        <title>Complete Genome Sequence of Kyrpidia sp. Strain EA-1, a thermophilic, hydrogen-oxidizing Bacterium, isolated from the Azores.</title>
        <authorList>
            <person name="Reiner J.E."/>
            <person name="Lapp C.J."/>
            <person name="Bunk B."/>
            <person name="Gescher J."/>
        </authorList>
    </citation>
    <scope>NUCLEOTIDE SEQUENCE [LARGE SCALE GENOMIC DNA]</scope>
    <source>
        <strain evidence="12">EA-1</strain>
    </source>
</reference>
<evidence type="ECO:0000256" key="1">
    <source>
        <dbReference type="ARBA" id="ARBA00004651"/>
    </source>
</evidence>
<evidence type="ECO:0000256" key="7">
    <source>
        <dbReference type="ARBA" id="ARBA00035120"/>
    </source>
</evidence>
<keyword evidence="10" id="KW-0479">Metal-binding</keyword>
<dbReference type="Proteomes" id="UP000231932">
    <property type="component" value="Chromosome"/>
</dbReference>
<feature type="transmembrane region" description="Helical" evidence="10">
    <location>
        <begin position="31"/>
        <end position="51"/>
    </location>
</feature>
<keyword evidence="10" id="KW-0406">Ion transport</keyword>
<comment type="activity regulation">
    <text evidence="10">Na(+) is not transported, but it plays an essential structural role and its presence is essential for fluoride channel function.</text>
</comment>
<keyword evidence="12" id="KW-1185">Reference proteome</keyword>
<feature type="transmembrane region" description="Helical" evidence="10">
    <location>
        <begin position="98"/>
        <end position="120"/>
    </location>
</feature>
<feature type="binding site" evidence="10">
    <location>
        <position position="73"/>
    </location>
    <ligand>
        <name>Na(+)</name>
        <dbReference type="ChEBI" id="CHEBI:29101"/>
        <note>structural</note>
    </ligand>
</feature>
<dbReference type="RefSeq" id="WP_100668441.1">
    <property type="nucleotide sequence ID" value="NZ_CP024955.1"/>
</dbReference>
<evidence type="ECO:0000256" key="6">
    <source>
        <dbReference type="ARBA" id="ARBA00023303"/>
    </source>
</evidence>
<dbReference type="PANTHER" id="PTHR28259:SF1">
    <property type="entry name" value="FLUORIDE EXPORT PROTEIN 1-RELATED"/>
    <property type="match status" value="1"/>
</dbReference>
<dbReference type="Pfam" id="PF02537">
    <property type="entry name" value="CRCB"/>
    <property type="match status" value="1"/>
</dbReference>
<dbReference type="AlphaFoldDB" id="A0A2K8NAN8"/>
<feature type="binding site" evidence="10">
    <location>
        <position position="76"/>
    </location>
    <ligand>
        <name>Na(+)</name>
        <dbReference type="ChEBI" id="CHEBI:29101"/>
        <note>structural</note>
    </ligand>
</feature>
<keyword evidence="3 10" id="KW-0812">Transmembrane</keyword>
<evidence type="ECO:0000313" key="11">
    <source>
        <dbReference type="EMBL" id="ATY85680.1"/>
    </source>
</evidence>
<evidence type="ECO:0000256" key="3">
    <source>
        <dbReference type="ARBA" id="ARBA00022692"/>
    </source>
</evidence>
<dbReference type="InterPro" id="IPR003691">
    <property type="entry name" value="FluC"/>
</dbReference>
<sequence length="123" mass="13566">MMSLWVAIGGVLGTWARFALGNWVARKWMPLFPYGTWIINLTGAFFLGWLAGREAAGTLSATWYALLGTGFCGAYTTFSTFCYEAFFLWWEGNRKKAVVYVATSLYLGLLAGGLGLWIGVGRI</sequence>
<keyword evidence="6 10" id="KW-0407">Ion channel</keyword>
<name>A0A2K8NAN8_9BACL</name>
<keyword evidence="10" id="KW-0813">Transport</keyword>
<dbReference type="OrthoDB" id="9815830at2"/>
<evidence type="ECO:0000256" key="10">
    <source>
        <dbReference type="HAMAP-Rule" id="MF_00454"/>
    </source>
</evidence>
<evidence type="ECO:0000256" key="9">
    <source>
        <dbReference type="ARBA" id="ARBA00049940"/>
    </source>
</evidence>
<dbReference type="GO" id="GO:0005886">
    <property type="term" value="C:plasma membrane"/>
    <property type="evidence" value="ECO:0007669"/>
    <property type="project" value="UniProtKB-SubCell"/>
</dbReference>
<keyword evidence="10" id="KW-0915">Sodium</keyword>
<evidence type="ECO:0000256" key="8">
    <source>
        <dbReference type="ARBA" id="ARBA00035585"/>
    </source>
</evidence>
<comment type="function">
    <text evidence="9 10">Fluoride-specific ion channel. Important for reducing fluoride concentration in the cell, thus reducing its toxicity.</text>
</comment>
<evidence type="ECO:0000256" key="5">
    <source>
        <dbReference type="ARBA" id="ARBA00023136"/>
    </source>
</evidence>
<evidence type="ECO:0000313" key="12">
    <source>
        <dbReference type="Proteomes" id="UP000231932"/>
    </source>
</evidence>
<accession>A0A2K8NAN8</accession>
<keyword evidence="2 10" id="KW-1003">Cell membrane</keyword>
<evidence type="ECO:0000256" key="2">
    <source>
        <dbReference type="ARBA" id="ARBA00022475"/>
    </source>
</evidence>
<comment type="subcellular location">
    <subcellularLocation>
        <location evidence="1 10">Cell membrane</location>
        <topology evidence="1 10">Multi-pass membrane protein</topology>
    </subcellularLocation>
</comment>
<comment type="catalytic activity">
    <reaction evidence="8">
        <text>fluoride(in) = fluoride(out)</text>
        <dbReference type="Rhea" id="RHEA:76159"/>
        <dbReference type="ChEBI" id="CHEBI:17051"/>
    </reaction>
    <physiologicalReaction direction="left-to-right" evidence="8">
        <dbReference type="Rhea" id="RHEA:76160"/>
    </physiologicalReaction>
</comment>
<dbReference type="GO" id="GO:0062054">
    <property type="term" value="F:fluoride channel activity"/>
    <property type="evidence" value="ECO:0007669"/>
    <property type="project" value="UniProtKB-UniRule"/>
</dbReference>
<protein>
    <recommendedName>
        <fullName evidence="10">Fluoride-specific ion channel FluC</fullName>
    </recommendedName>
</protein>
<evidence type="ECO:0000256" key="4">
    <source>
        <dbReference type="ARBA" id="ARBA00022989"/>
    </source>
</evidence>
<comment type="similarity">
    <text evidence="7 10">Belongs to the fluoride channel Fluc/FEX (TC 1.A.43) family.</text>
</comment>
<gene>
    <name evidence="10 11" type="primary">crcB</name>
    <name evidence="10" type="synonym">fluC</name>
    <name evidence="11" type="ORF">CVV65_12710</name>
</gene>
<organism evidence="11 12">
    <name type="scientific">Kyrpidia spormannii</name>
    <dbReference type="NCBI Taxonomy" id="2055160"/>
    <lineage>
        <taxon>Bacteria</taxon>
        <taxon>Bacillati</taxon>
        <taxon>Bacillota</taxon>
        <taxon>Bacilli</taxon>
        <taxon>Bacillales</taxon>
        <taxon>Alicyclobacillaceae</taxon>
        <taxon>Kyrpidia</taxon>
    </lineage>
</organism>
<dbReference type="GO" id="GO:0046872">
    <property type="term" value="F:metal ion binding"/>
    <property type="evidence" value="ECO:0007669"/>
    <property type="project" value="UniProtKB-KW"/>
</dbReference>